<keyword evidence="3" id="KW-0812">Transmembrane</keyword>
<dbReference type="Pfam" id="PF04061">
    <property type="entry name" value="ORMDL"/>
    <property type="match status" value="1"/>
</dbReference>
<dbReference type="Proteomes" id="UP000324222">
    <property type="component" value="Unassembled WGS sequence"/>
</dbReference>
<gene>
    <name evidence="6" type="primary">ORMDL3</name>
    <name evidence="6" type="ORF">E2C01_007901</name>
</gene>
<keyword evidence="7" id="KW-1185">Reference proteome</keyword>
<evidence type="ECO:0000256" key="3">
    <source>
        <dbReference type="ARBA" id="ARBA00022692"/>
    </source>
</evidence>
<organism evidence="6 7">
    <name type="scientific">Portunus trituberculatus</name>
    <name type="common">Swimming crab</name>
    <name type="synonym">Neptunus trituberculatus</name>
    <dbReference type="NCBI Taxonomy" id="210409"/>
    <lineage>
        <taxon>Eukaryota</taxon>
        <taxon>Metazoa</taxon>
        <taxon>Ecdysozoa</taxon>
        <taxon>Arthropoda</taxon>
        <taxon>Crustacea</taxon>
        <taxon>Multicrustacea</taxon>
        <taxon>Malacostraca</taxon>
        <taxon>Eumalacostraca</taxon>
        <taxon>Eucarida</taxon>
        <taxon>Decapoda</taxon>
        <taxon>Pleocyemata</taxon>
        <taxon>Brachyura</taxon>
        <taxon>Eubrachyura</taxon>
        <taxon>Portunoidea</taxon>
        <taxon>Portunidae</taxon>
        <taxon>Portuninae</taxon>
        <taxon>Portunus</taxon>
    </lineage>
</organism>
<evidence type="ECO:0000256" key="1">
    <source>
        <dbReference type="ARBA" id="ARBA00004141"/>
    </source>
</evidence>
<dbReference type="PANTHER" id="PTHR12665">
    <property type="entry name" value="ORMDL PROTEINS"/>
    <property type="match status" value="1"/>
</dbReference>
<sequence length="130" mass="14966">MTVKVHKLAFTRHTKIRHSTFLNNRLELRDEAVVRGLLILTVANYLFLHQIKGTPWQLLDQGKARRMTAWEQIDYGQQFTTTRKFITIIPIVLVAFVRARTLCSLQHASFCAPLSCSKQRIIIATVMVSN</sequence>
<evidence type="ECO:0000313" key="6">
    <source>
        <dbReference type="EMBL" id="MPC15118.1"/>
    </source>
</evidence>
<reference evidence="6 7" key="1">
    <citation type="submission" date="2019-05" db="EMBL/GenBank/DDBJ databases">
        <title>Another draft genome of Portunus trituberculatus and its Hox gene families provides insights of decapod evolution.</title>
        <authorList>
            <person name="Jeong J.-H."/>
            <person name="Song I."/>
            <person name="Kim S."/>
            <person name="Choi T."/>
            <person name="Kim D."/>
            <person name="Ryu S."/>
            <person name="Kim W."/>
        </authorList>
    </citation>
    <scope>NUCLEOTIDE SEQUENCE [LARGE SCALE GENOMIC DNA]</scope>
    <source>
        <tissue evidence="6">Muscle</tissue>
    </source>
</reference>
<comment type="subcellular location">
    <subcellularLocation>
        <location evidence="1">Membrane</location>
        <topology evidence="1">Multi-pass membrane protein</topology>
    </subcellularLocation>
</comment>
<proteinExistence type="inferred from homology"/>
<keyword evidence="4" id="KW-1133">Transmembrane helix</keyword>
<evidence type="ECO:0000256" key="4">
    <source>
        <dbReference type="ARBA" id="ARBA00022989"/>
    </source>
</evidence>
<dbReference type="GO" id="GO:0005789">
    <property type="term" value="C:endoplasmic reticulum membrane"/>
    <property type="evidence" value="ECO:0007669"/>
    <property type="project" value="InterPro"/>
</dbReference>
<dbReference type="AlphaFoldDB" id="A0A5B7D0X0"/>
<dbReference type="OrthoDB" id="1932233at2759"/>
<evidence type="ECO:0000313" key="7">
    <source>
        <dbReference type="Proteomes" id="UP000324222"/>
    </source>
</evidence>
<dbReference type="GO" id="GO:2000303">
    <property type="term" value="P:regulation of ceramide biosynthetic process"/>
    <property type="evidence" value="ECO:0007669"/>
    <property type="project" value="UniProtKB-ARBA"/>
</dbReference>
<protein>
    <submittedName>
        <fullName evidence="6">ORM1-like protein 3</fullName>
    </submittedName>
</protein>
<keyword evidence="5" id="KW-0472">Membrane</keyword>
<accession>A0A5B7D0X0</accession>
<dbReference type="InterPro" id="IPR007203">
    <property type="entry name" value="ORMDL"/>
</dbReference>
<name>A0A5B7D0X0_PORTR</name>
<dbReference type="EMBL" id="VSRR010000403">
    <property type="protein sequence ID" value="MPC15118.1"/>
    <property type="molecule type" value="Genomic_DNA"/>
</dbReference>
<evidence type="ECO:0000256" key="5">
    <source>
        <dbReference type="ARBA" id="ARBA00023136"/>
    </source>
</evidence>
<evidence type="ECO:0000256" key="2">
    <source>
        <dbReference type="ARBA" id="ARBA00007649"/>
    </source>
</evidence>
<comment type="caution">
    <text evidence="6">The sequence shown here is derived from an EMBL/GenBank/DDBJ whole genome shotgun (WGS) entry which is preliminary data.</text>
</comment>
<comment type="similarity">
    <text evidence="2">Belongs to the ORM family.</text>
</comment>